<proteinExistence type="predicted"/>
<reference evidence="4" key="1">
    <citation type="submission" date="2021-01" db="EMBL/GenBank/DDBJ databases">
        <authorList>
            <consortium name="Genoscope - CEA"/>
            <person name="William W."/>
        </authorList>
    </citation>
    <scope>NUCLEOTIDE SEQUENCE</scope>
</reference>
<feature type="domain" description="RING-type" evidence="3">
    <location>
        <begin position="12"/>
        <end position="60"/>
    </location>
</feature>
<gene>
    <name evidence="4" type="ORF">PSON_ATCC_30995.1.T0070005</name>
</gene>
<evidence type="ECO:0000256" key="1">
    <source>
        <dbReference type="PROSITE-ProRule" id="PRU00175"/>
    </source>
</evidence>
<evidence type="ECO:0000313" key="4">
    <source>
        <dbReference type="EMBL" id="CAD8052781.1"/>
    </source>
</evidence>
<evidence type="ECO:0000259" key="3">
    <source>
        <dbReference type="PROSITE" id="PS50089"/>
    </source>
</evidence>
<name>A0A8S1KES9_9CILI</name>
<keyword evidence="1" id="KW-0863">Zinc-finger</keyword>
<keyword evidence="1" id="KW-0479">Metal-binding</keyword>
<feature type="region of interest" description="Disordered" evidence="2">
    <location>
        <begin position="442"/>
        <end position="463"/>
    </location>
</feature>
<organism evidence="4 5">
    <name type="scientific">Paramecium sonneborni</name>
    <dbReference type="NCBI Taxonomy" id="65129"/>
    <lineage>
        <taxon>Eukaryota</taxon>
        <taxon>Sar</taxon>
        <taxon>Alveolata</taxon>
        <taxon>Ciliophora</taxon>
        <taxon>Intramacronucleata</taxon>
        <taxon>Oligohymenophorea</taxon>
        <taxon>Peniculida</taxon>
        <taxon>Parameciidae</taxon>
        <taxon>Paramecium</taxon>
    </lineage>
</organism>
<dbReference type="AlphaFoldDB" id="A0A8S1KES9"/>
<dbReference type="GO" id="GO:0008270">
    <property type="term" value="F:zinc ion binding"/>
    <property type="evidence" value="ECO:0007669"/>
    <property type="project" value="UniProtKB-KW"/>
</dbReference>
<comment type="caution">
    <text evidence="4">The sequence shown here is derived from an EMBL/GenBank/DDBJ whole genome shotgun (WGS) entry which is preliminary data.</text>
</comment>
<dbReference type="OrthoDB" id="303291at2759"/>
<feature type="compositionally biased region" description="Polar residues" evidence="2">
    <location>
        <begin position="337"/>
        <end position="348"/>
    </location>
</feature>
<accession>A0A8S1KES9</accession>
<dbReference type="InterPro" id="IPR001841">
    <property type="entry name" value="Znf_RING"/>
</dbReference>
<feature type="compositionally biased region" description="Polar residues" evidence="2">
    <location>
        <begin position="448"/>
        <end position="463"/>
    </location>
</feature>
<protein>
    <recommendedName>
        <fullName evidence="3">RING-type domain-containing protein</fullName>
    </recommendedName>
</protein>
<dbReference type="PROSITE" id="PS50089">
    <property type="entry name" value="ZF_RING_2"/>
    <property type="match status" value="1"/>
</dbReference>
<sequence length="488" mass="56132">MLNKSQNTMQLCQLCKTTSQNPIKLICSHSLCLKCGIKIQIQENTSQIQNKYRIQCPKCNKMTHTYDIINLLLESNELYLITDSSDMQMEVLNESQFSLQKNQQEAIFGRRESNAYQMSEIVSKNSQILNVQAINNNPQNAFNHNQFNKKKPIIGNEKTSPTKQFQKPMQQNHQKKQSYQIAHQEIAVECKAKTQANTSNVQQQKLNDFLKPNPNTPVATPTTTSTQLLFQQTDIKNSEVQQKQKQKTQNTNTNIYVQEHQQNSINSNQSDVFPQQNKKNILNNLESVYHQQFQHQIKMVDKYNGNNKQILFDDKQKGVAELNKEKENQFLKEISKDCQNSSNQTSDNSRNKRGSNGLIQDIEENASVSIIQSYFQMVQKNVEQLERDVLNALNSKQIDPQAVYTKLKVLTSRIGNNEGELVQSIKVMQKLQQEVLGLSTPSQHRKTSSYQNASHRYSNNSNYGKQIEKSDQSVGAMPQELKIYKKFL</sequence>
<feature type="region of interest" description="Disordered" evidence="2">
    <location>
        <begin position="337"/>
        <end position="358"/>
    </location>
</feature>
<keyword evidence="1" id="KW-0862">Zinc</keyword>
<dbReference type="Proteomes" id="UP000692954">
    <property type="component" value="Unassembled WGS sequence"/>
</dbReference>
<keyword evidence="5" id="KW-1185">Reference proteome</keyword>
<dbReference type="EMBL" id="CAJJDN010000007">
    <property type="protein sequence ID" value="CAD8052781.1"/>
    <property type="molecule type" value="Genomic_DNA"/>
</dbReference>
<evidence type="ECO:0000313" key="5">
    <source>
        <dbReference type="Proteomes" id="UP000692954"/>
    </source>
</evidence>
<evidence type="ECO:0000256" key="2">
    <source>
        <dbReference type="SAM" id="MobiDB-lite"/>
    </source>
</evidence>